<dbReference type="Proteomes" id="UP000789342">
    <property type="component" value="Unassembled WGS sequence"/>
</dbReference>
<feature type="domain" description="Alanyl-transfer RNA synthetases family profile" evidence="13">
    <location>
        <begin position="7"/>
        <end position="180"/>
    </location>
</feature>
<gene>
    <name evidence="14" type="ORF">AMORRO_LOCUS3151</name>
</gene>
<dbReference type="GO" id="GO:0004813">
    <property type="term" value="F:alanine-tRNA ligase activity"/>
    <property type="evidence" value="ECO:0007669"/>
    <property type="project" value="UniProtKB-EC"/>
</dbReference>
<keyword evidence="3" id="KW-0820">tRNA-binding</keyword>
<comment type="caution">
    <text evidence="14">The sequence shown here is derived from an EMBL/GenBank/DDBJ whole genome shotgun (WGS) entry which is preliminary data.</text>
</comment>
<comment type="catalytic activity">
    <reaction evidence="12">
        <text>tRNA(Ala) + L-alanine + ATP = L-alanyl-tRNA(Ala) + AMP + diphosphate</text>
        <dbReference type="Rhea" id="RHEA:12540"/>
        <dbReference type="Rhea" id="RHEA-COMP:9657"/>
        <dbReference type="Rhea" id="RHEA-COMP:9923"/>
        <dbReference type="ChEBI" id="CHEBI:30616"/>
        <dbReference type="ChEBI" id="CHEBI:33019"/>
        <dbReference type="ChEBI" id="CHEBI:57972"/>
        <dbReference type="ChEBI" id="CHEBI:78442"/>
        <dbReference type="ChEBI" id="CHEBI:78497"/>
        <dbReference type="ChEBI" id="CHEBI:456215"/>
        <dbReference type="EC" id="6.1.1.7"/>
    </reaction>
</comment>
<sequence length="180" mass="20362">MAQTTVWPASKVRSTFISFFESKGHKHVPSSSTIPFEDPTLLFANAGMNQFKTIFLGTADPNSELGKLKRAANSQKCIRAGGKHNDLEDVGKDVYHHTFFEMMGNWSFGDYFKKDAIAMAWELLTKVYGLPKDQLYVTYFEGDEKMGLPADFEAKNLWLEVGMEEKMLVPGNSKDNFWGK</sequence>
<dbReference type="GO" id="GO:0000049">
    <property type="term" value="F:tRNA binding"/>
    <property type="evidence" value="ECO:0007669"/>
    <property type="project" value="UniProtKB-KW"/>
</dbReference>
<dbReference type="CDD" id="cd00673">
    <property type="entry name" value="AlaRS_core"/>
    <property type="match status" value="1"/>
</dbReference>
<comment type="similarity">
    <text evidence="1">Belongs to the class-II aminoacyl-tRNA synthetase family.</text>
</comment>
<dbReference type="GO" id="GO:0046872">
    <property type="term" value="F:metal ion binding"/>
    <property type="evidence" value="ECO:0007669"/>
    <property type="project" value="UniProtKB-KW"/>
</dbReference>
<accession>A0A9N8ZKH1</accession>
<dbReference type="InterPro" id="IPR018164">
    <property type="entry name" value="Ala-tRNA-synth_IIc_N"/>
</dbReference>
<dbReference type="InterPro" id="IPR050058">
    <property type="entry name" value="Ala-tRNA_ligase"/>
</dbReference>
<dbReference type="PROSITE" id="PS50860">
    <property type="entry name" value="AA_TRNA_LIGASE_II_ALA"/>
    <property type="match status" value="1"/>
</dbReference>
<evidence type="ECO:0000256" key="5">
    <source>
        <dbReference type="ARBA" id="ARBA00022723"/>
    </source>
</evidence>
<name>A0A9N8ZKH1_9GLOM</name>
<organism evidence="14 15">
    <name type="scientific">Acaulospora morrowiae</name>
    <dbReference type="NCBI Taxonomy" id="94023"/>
    <lineage>
        <taxon>Eukaryota</taxon>
        <taxon>Fungi</taxon>
        <taxon>Fungi incertae sedis</taxon>
        <taxon>Mucoromycota</taxon>
        <taxon>Glomeromycotina</taxon>
        <taxon>Glomeromycetes</taxon>
        <taxon>Diversisporales</taxon>
        <taxon>Acaulosporaceae</taxon>
        <taxon>Acaulospora</taxon>
    </lineage>
</organism>
<reference evidence="14" key="1">
    <citation type="submission" date="2021-06" db="EMBL/GenBank/DDBJ databases">
        <authorList>
            <person name="Kallberg Y."/>
            <person name="Tangrot J."/>
            <person name="Rosling A."/>
        </authorList>
    </citation>
    <scope>NUCLEOTIDE SEQUENCE</scope>
    <source>
        <strain evidence="14">CL551</strain>
    </source>
</reference>
<keyword evidence="7" id="KW-0862">Zinc</keyword>
<protein>
    <recommendedName>
        <fullName evidence="2">alanine--tRNA ligase</fullName>
        <ecNumber evidence="2">6.1.1.7</ecNumber>
    </recommendedName>
</protein>
<evidence type="ECO:0000256" key="7">
    <source>
        <dbReference type="ARBA" id="ARBA00022833"/>
    </source>
</evidence>
<evidence type="ECO:0000256" key="8">
    <source>
        <dbReference type="ARBA" id="ARBA00022840"/>
    </source>
</evidence>
<dbReference type="GO" id="GO:0005524">
    <property type="term" value="F:ATP binding"/>
    <property type="evidence" value="ECO:0007669"/>
    <property type="project" value="UniProtKB-KW"/>
</dbReference>
<proteinExistence type="inferred from homology"/>
<keyword evidence="11" id="KW-0030">Aminoacyl-tRNA synthetase</keyword>
<evidence type="ECO:0000256" key="2">
    <source>
        <dbReference type="ARBA" id="ARBA00013168"/>
    </source>
</evidence>
<dbReference type="PANTHER" id="PTHR11777:SF9">
    <property type="entry name" value="ALANINE--TRNA LIGASE, CYTOPLASMIC"/>
    <property type="match status" value="1"/>
</dbReference>
<dbReference type="Gene3D" id="3.30.930.10">
    <property type="entry name" value="Bira Bifunctional Protein, Domain 2"/>
    <property type="match status" value="1"/>
</dbReference>
<keyword evidence="6" id="KW-0547">Nucleotide-binding</keyword>
<evidence type="ECO:0000259" key="13">
    <source>
        <dbReference type="PROSITE" id="PS50860"/>
    </source>
</evidence>
<dbReference type="PANTHER" id="PTHR11777">
    <property type="entry name" value="ALANYL-TRNA SYNTHETASE"/>
    <property type="match status" value="1"/>
</dbReference>
<evidence type="ECO:0000256" key="6">
    <source>
        <dbReference type="ARBA" id="ARBA00022741"/>
    </source>
</evidence>
<evidence type="ECO:0000313" key="14">
    <source>
        <dbReference type="EMBL" id="CAG8498864.1"/>
    </source>
</evidence>
<keyword evidence="15" id="KW-1185">Reference proteome</keyword>
<dbReference type="GO" id="GO:0002161">
    <property type="term" value="F:aminoacyl-tRNA deacylase activity"/>
    <property type="evidence" value="ECO:0007669"/>
    <property type="project" value="TreeGrafter"/>
</dbReference>
<evidence type="ECO:0000256" key="1">
    <source>
        <dbReference type="ARBA" id="ARBA00008226"/>
    </source>
</evidence>
<dbReference type="Pfam" id="PF01411">
    <property type="entry name" value="tRNA-synt_2c"/>
    <property type="match status" value="1"/>
</dbReference>
<keyword evidence="4" id="KW-0436">Ligase</keyword>
<evidence type="ECO:0000256" key="4">
    <source>
        <dbReference type="ARBA" id="ARBA00022598"/>
    </source>
</evidence>
<dbReference type="EC" id="6.1.1.7" evidence="2"/>
<keyword evidence="5" id="KW-0479">Metal-binding</keyword>
<dbReference type="FunFam" id="3.30.930.10:FF:000011">
    <property type="entry name" value="Alanine--tRNA ligase, cytoplasmic"/>
    <property type="match status" value="1"/>
</dbReference>
<keyword evidence="9" id="KW-0694">RNA-binding</keyword>
<evidence type="ECO:0000256" key="10">
    <source>
        <dbReference type="ARBA" id="ARBA00022917"/>
    </source>
</evidence>
<keyword evidence="8" id="KW-0067">ATP-binding</keyword>
<dbReference type="GO" id="GO:0006419">
    <property type="term" value="P:alanyl-tRNA aminoacylation"/>
    <property type="evidence" value="ECO:0007669"/>
    <property type="project" value="InterPro"/>
</dbReference>
<keyword evidence="10" id="KW-0648">Protein biosynthesis</keyword>
<evidence type="ECO:0000256" key="3">
    <source>
        <dbReference type="ARBA" id="ARBA00022555"/>
    </source>
</evidence>
<dbReference type="AlphaFoldDB" id="A0A9N8ZKH1"/>
<dbReference type="EMBL" id="CAJVPV010001485">
    <property type="protein sequence ID" value="CAG8498864.1"/>
    <property type="molecule type" value="Genomic_DNA"/>
</dbReference>
<dbReference type="OrthoDB" id="2423964at2759"/>
<dbReference type="InterPro" id="IPR045864">
    <property type="entry name" value="aa-tRNA-synth_II/BPL/LPL"/>
</dbReference>
<dbReference type="GO" id="GO:0005739">
    <property type="term" value="C:mitochondrion"/>
    <property type="evidence" value="ECO:0007669"/>
    <property type="project" value="TreeGrafter"/>
</dbReference>
<evidence type="ECO:0000313" key="15">
    <source>
        <dbReference type="Proteomes" id="UP000789342"/>
    </source>
</evidence>
<evidence type="ECO:0000256" key="9">
    <source>
        <dbReference type="ARBA" id="ARBA00022884"/>
    </source>
</evidence>
<dbReference type="InterPro" id="IPR018165">
    <property type="entry name" value="Ala-tRNA-synth_IIc_core"/>
</dbReference>
<evidence type="ECO:0000256" key="11">
    <source>
        <dbReference type="ARBA" id="ARBA00023146"/>
    </source>
</evidence>
<dbReference type="SUPFAM" id="SSF55681">
    <property type="entry name" value="Class II aaRS and biotin synthetases"/>
    <property type="match status" value="1"/>
</dbReference>
<evidence type="ECO:0000256" key="12">
    <source>
        <dbReference type="ARBA" id="ARBA00048300"/>
    </source>
</evidence>